<gene>
    <name evidence="4" type="ORF">QBZ16_001160</name>
</gene>
<dbReference type="InterPro" id="IPR023214">
    <property type="entry name" value="HAD_sf"/>
</dbReference>
<feature type="region of interest" description="Disordered" evidence="2">
    <location>
        <begin position="1422"/>
        <end position="1478"/>
    </location>
</feature>
<dbReference type="Pfam" id="PF07986">
    <property type="entry name" value="TBCC"/>
    <property type="match status" value="1"/>
</dbReference>
<proteinExistence type="inferred from homology"/>
<dbReference type="InterPro" id="IPR016098">
    <property type="entry name" value="CAP/MinC_C"/>
</dbReference>
<protein>
    <recommendedName>
        <fullName evidence="3">C-CAP/cofactor C-like domain-containing protein</fullName>
    </recommendedName>
</protein>
<dbReference type="InterPro" id="IPR036412">
    <property type="entry name" value="HAD-like_sf"/>
</dbReference>
<sequence length="1478" mass="156567">MTSGITVSVRSELIEYGSLPTAPWKSQTDSLPSLHALIGDLLGAAARDATQAGFVSLEQLGAILELNAPQTRGLAILLSGLVETSQELRFEPDGVEIAAIKGTSICLYMVVAYYLRTASRADTADVWPAELFGSQIEPSSPMRLTARAWGRDPQPQHRAHLPSVRQHMAEHMAIHEALLRGFREFVCGNLPLLLAAVGAGAEDGPSAMEGTGEAPQAESLVTAEQLDALGFVLRPGPSPSASPALGWPERGEFGGEGAMDVGADGEAGGAAASLSASSPFAFSASASGPAPSRSAVVGWLADRLGADELGPALSSGDVTMASSPRRHASAFNQLVSLAAPSDLQGLHKATVVRGESDFSGAVARVLDCHDCIIYALAPLRHAVIACCTDCLVVVGAVGAMLRVERCERVQVVAAAGAATVNTCHDCILNLGVTRDPLLAPYNAGYERLEAHAAAVGLRAGVSAWDRPLVLGTAKQQLALGGGGGSMSPAAGNGAPSASADAPPADQANGTLGPVNVSLLPPRKLAPFVVPFRGGPGPLAGGPPSLLSRPARPAGGACFPVSLWPVPQEYREAWEGKMAAANDVRAAVKKAELEDARRRELMAAIQASFKDWLQATGSMRHVYDIARMERAEASPGGTGQDLAGVTEGALDGHQSAKIPGQGPDLGSVLHLKLNDTNTHLALKRSNSGHLQLLLPDERPDEDLTMTDKELQELKLLEEVGLGLEFSPGDPFIGQLVLELLEARDLRHALPGVYATVSDDDSVLTISLKGRSHLGGKQVLGRALLPVAQLDQGVHELELKLEGSKPERAYGTVRVRASYRWLRGTRDDGTYTKVNRMLLHRAGRIARQGGSALAALEHMSQVNHSLLSHDNIWAVLGRRGDKSKGDKASDEGMAVISEEGGPASADTINFPSTDATTKSSPPPPLPSFGRRVPRAHTRSGSTDSVEFEPMSESARALARAAPRVPSASPAAHLQSALAFSTDDAPTLTSALVAEQIEEFLGEADESAEVARLRRSLAGILVPMLERMDVLERRTQTLTQELLKRLNSDRPALTTNKAGSALEKSSLGRSSAASSIEGASPHQTTTTTAASTEVIASAANPVEPFLSGQFEYGVGRPAKKRTVLLFLRKGHWAGHRVYPPGFLGTHRTDAGGRLGPLPLPPTVAAAPGHWEFVGLLPDDYSSAKGSLFMLQPGTKAVVFDLDGTITVGDSQVVTQFTLDALGASTALNSKLSHKYDLRPRRHALHVVRAWAAKGYQPVYLSGRQGSYYNLTLAWLIKHRYPPGPIHLTRTHLPTLPVYFSVGMFKVKYIEQLRAKGVEVYAAYGNTPTDVKAYAAAGVAKERTFIIGPHAGKGGTVKVPNWTDHLPEVLALPDADIPIPYTELLFTARPGYVKRQKVLDKNQKVREVTTVTSIAQGSRAHEEALRASEQFGPSLVPGGGIDDEEALEDEEDELEGFADDSDDETVASYETRGATRLDLARP</sequence>
<keyword evidence="5" id="KW-1185">Reference proteome</keyword>
<dbReference type="Gene3D" id="2.160.20.70">
    <property type="match status" value="1"/>
</dbReference>
<dbReference type="InterPro" id="IPR017901">
    <property type="entry name" value="C-CAP_CF_C-like"/>
</dbReference>
<feature type="region of interest" description="Disordered" evidence="2">
    <location>
        <begin position="237"/>
        <end position="257"/>
    </location>
</feature>
<feature type="compositionally biased region" description="Low complexity" evidence="2">
    <location>
        <begin position="486"/>
        <end position="504"/>
    </location>
</feature>
<feature type="region of interest" description="Disordered" evidence="2">
    <location>
        <begin position="908"/>
        <end position="947"/>
    </location>
</feature>
<dbReference type="SMART" id="SM00775">
    <property type="entry name" value="LNS2"/>
    <property type="match status" value="1"/>
</dbReference>
<feature type="region of interest" description="Disordered" evidence="2">
    <location>
        <begin position="1050"/>
        <end position="1086"/>
    </location>
</feature>
<dbReference type="InterPro" id="IPR012945">
    <property type="entry name" value="Tubulin-bd_cofactor_C_dom"/>
</dbReference>
<reference evidence="4" key="1">
    <citation type="submission" date="2021-01" db="EMBL/GenBank/DDBJ databases">
        <authorList>
            <person name="Eckstrom K.M.E."/>
        </authorList>
    </citation>
    <scope>NUCLEOTIDE SEQUENCE</scope>
    <source>
        <strain evidence="4">UVCC 0001</strain>
    </source>
</reference>
<evidence type="ECO:0000256" key="2">
    <source>
        <dbReference type="SAM" id="MobiDB-lite"/>
    </source>
</evidence>
<comment type="caution">
    <text evidence="4">The sequence shown here is derived from an EMBL/GenBank/DDBJ whole genome shotgun (WGS) entry which is preliminary data.</text>
</comment>
<dbReference type="InterPro" id="IPR031315">
    <property type="entry name" value="LNS2/PITP"/>
</dbReference>
<dbReference type="InterPro" id="IPR039589">
    <property type="entry name" value="TBCC1"/>
</dbReference>
<dbReference type="Gene3D" id="3.40.50.1000">
    <property type="entry name" value="HAD superfamily/HAD-like"/>
    <property type="match status" value="1"/>
</dbReference>
<evidence type="ECO:0000313" key="4">
    <source>
        <dbReference type="EMBL" id="KAK2076228.1"/>
    </source>
</evidence>
<dbReference type="Proteomes" id="UP001255856">
    <property type="component" value="Unassembled WGS sequence"/>
</dbReference>
<accession>A0AAD9IEX9</accession>
<dbReference type="PANTHER" id="PTHR16052:SF0">
    <property type="entry name" value="TBCC DOMAIN-CONTAINING PROTEIN 1"/>
    <property type="match status" value="1"/>
</dbReference>
<feature type="compositionally biased region" description="Low complexity" evidence="2">
    <location>
        <begin position="1062"/>
        <end position="1086"/>
    </location>
</feature>
<comment type="similarity">
    <text evidence="1">Belongs to the TBCC family.</text>
</comment>
<name>A0AAD9IEX9_PROWI</name>
<feature type="compositionally biased region" description="Acidic residues" evidence="2">
    <location>
        <begin position="1437"/>
        <end position="1461"/>
    </location>
</feature>
<feature type="domain" description="C-CAP/cofactor C-like" evidence="3">
    <location>
        <begin position="340"/>
        <end position="455"/>
    </location>
</feature>
<dbReference type="PANTHER" id="PTHR16052">
    <property type="entry name" value="TBCC DOMAIN-CONTAINING PROTEIN 1"/>
    <property type="match status" value="1"/>
</dbReference>
<dbReference type="PROSITE" id="PS51329">
    <property type="entry name" value="C_CAP_COFACTOR_C"/>
    <property type="match status" value="1"/>
</dbReference>
<organism evidence="4 5">
    <name type="scientific">Prototheca wickerhamii</name>
    <dbReference type="NCBI Taxonomy" id="3111"/>
    <lineage>
        <taxon>Eukaryota</taxon>
        <taxon>Viridiplantae</taxon>
        <taxon>Chlorophyta</taxon>
        <taxon>core chlorophytes</taxon>
        <taxon>Trebouxiophyceae</taxon>
        <taxon>Chlorellales</taxon>
        <taxon>Chlorellaceae</taxon>
        <taxon>Prototheca</taxon>
    </lineage>
</organism>
<dbReference type="SUPFAM" id="SSF56784">
    <property type="entry name" value="HAD-like"/>
    <property type="match status" value="1"/>
</dbReference>
<evidence type="ECO:0000313" key="5">
    <source>
        <dbReference type="Proteomes" id="UP001255856"/>
    </source>
</evidence>
<evidence type="ECO:0000256" key="1">
    <source>
        <dbReference type="ARBA" id="ARBA00008848"/>
    </source>
</evidence>
<feature type="compositionally biased region" description="Basic and acidic residues" evidence="2">
    <location>
        <begin position="1469"/>
        <end position="1478"/>
    </location>
</feature>
<evidence type="ECO:0000259" key="3">
    <source>
        <dbReference type="PROSITE" id="PS51329"/>
    </source>
</evidence>
<feature type="region of interest" description="Disordered" evidence="2">
    <location>
        <begin position="481"/>
        <end position="512"/>
    </location>
</feature>
<dbReference type="EMBL" id="JASFZW010000011">
    <property type="protein sequence ID" value="KAK2076228.1"/>
    <property type="molecule type" value="Genomic_DNA"/>
</dbReference>
<dbReference type="Pfam" id="PF24694">
    <property type="entry name" value="LNS2_PITM1-3"/>
    <property type="match status" value="1"/>
</dbReference>